<comment type="caution">
    <text evidence="5">The sequence shown here is derived from an EMBL/GenBank/DDBJ whole genome shotgun (WGS) entry which is preliminary data.</text>
</comment>
<dbReference type="InterPro" id="IPR006311">
    <property type="entry name" value="TAT_signal"/>
</dbReference>
<dbReference type="SUPFAM" id="SSF53822">
    <property type="entry name" value="Periplasmic binding protein-like I"/>
    <property type="match status" value="1"/>
</dbReference>
<dbReference type="PROSITE" id="PS51257">
    <property type="entry name" value="PROKAR_LIPOPROTEIN"/>
    <property type="match status" value="1"/>
</dbReference>
<proteinExistence type="inferred from homology"/>
<evidence type="ECO:0000313" key="5">
    <source>
        <dbReference type="EMBL" id="GAA2330387.1"/>
    </source>
</evidence>
<dbReference type="PANTHER" id="PTHR30483:SF6">
    <property type="entry name" value="PERIPLASMIC BINDING PROTEIN OF ABC TRANSPORTER FOR NATURAL AMINO ACIDS"/>
    <property type="match status" value="1"/>
</dbReference>
<dbReference type="InterPro" id="IPR051010">
    <property type="entry name" value="BCAA_transport"/>
</dbReference>
<feature type="signal peptide" evidence="3">
    <location>
        <begin position="1"/>
        <end position="28"/>
    </location>
</feature>
<feature type="domain" description="Leucine-binding protein" evidence="4">
    <location>
        <begin position="46"/>
        <end position="388"/>
    </location>
</feature>
<reference evidence="5 6" key="1">
    <citation type="journal article" date="2019" name="Int. J. Syst. Evol. Microbiol.">
        <title>The Global Catalogue of Microorganisms (GCM) 10K type strain sequencing project: providing services to taxonomists for standard genome sequencing and annotation.</title>
        <authorList>
            <consortium name="The Broad Institute Genomics Platform"/>
            <consortium name="The Broad Institute Genome Sequencing Center for Infectious Disease"/>
            <person name="Wu L."/>
            <person name="Ma J."/>
        </authorList>
    </citation>
    <scope>NUCLEOTIDE SEQUENCE [LARGE SCALE GENOMIC DNA]</scope>
    <source>
        <strain evidence="5 6">JCM 3272</strain>
    </source>
</reference>
<evidence type="ECO:0000313" key="6">
    <source>
        <dbReference type="Proteomes" id="UP001501444"/>
    </source>
</evidence>
<keyword evidence="2 3" id="KW-0732">Signal</keyword>
<keyword evidence="6" id="KW-1185">Reference proteome</keyword>
<dbReference type="PANTHER" id="PTHR30483">
    <property type="entry name" value="LEUCINE-SPECIFIC-BINDING PROTEIN"/>
    <property type="match status" value="1"/>
</dbReference>
<dbReference type="Gene3D" id="3.40.50.2300">
    <property type="match status" value="2"/>
</dbReference>
<evidence type="ECO:0000256" key="3">
    <source>
        <dbReference type="SAM" id="SignalP"/>
    </source>
</evidence>
<dbReference type="EMBL" id="BAAARV010000005">
    <property type="protein sequence ID" value="GAA2330387.1"/>
    <property type="molecule type" value="Genomic_DNA"/>
</dbReference>
<evidence type="ECO:0000256" key="1">
    <source>
        <dbReference type="ARBA" id="ARBA00010062"/>
    </source>
</evidence>
<accession>A0ABN3FHT4</accession>
<name>A0ABN3FHT4_9ACTN</name>
<dbReference type="InterPro" id="IPR028082">
    <property type="entry name" value="Peripla_BP_I"/>
</dbReference>
<organism evidence="5 6">
    <name type="scientific">Dactylosporangium salmoneum</name>
    <dbReference type="NCBI Taxonomy" id="53361"/>
    <lineage>
        <taxon>Bacteria</taxon>
        <taxon>Bacillati</taxon>
        <taxon>Actinomycetota</taxon>
        <taxon>Actinomycetes</taxon>
        <taxon>Micromonosporales</taxon>
        <taxon>Micromonosporaceae</taxon>
        <taxon>Dactylosporangium</taxon>
    </lineage>
</organism>
<gene>
    <name evidence="5" type="ORF">GCM10010170_008310</name>
</gene>
<sequence length="402" mass="42548">MSHLNRRQALRLFAAAGMAGMTAPILSACTSGSSTTTDTAAPSGPPIKIGMIVPQTGMFKDLGNELDNGFSLYLQLHDQKLGGRQVNLIKVDEGETAESGKAAAEKLVKEQKVLAVTGVVNPQSILAMKDTIEAAQIPLIGSNASPAQLQLMGPKYIWRTSFVSTEPGSALAHYAAANAGGPVAVVGQAGPGGDDDEVRAFAESLRSAGGTVAGAQRTTPFGSKDFGNLFQQVKNSGAAAMYAIYSGATAVEFVKQYRAAHFPPTFKLYAPGSLTEGYVLKQQGDTAKDIYTALNYSPDLDNAANRRFIADYQKAFGTVPSTYAMASYDAAVVLDKAITDATKSLDSFSLNAAIGRLGQIDSPRGGWQFSQTRTPLQRWYLRQVRFDGAVLSNVLTAELTTL</sequence>
<dbReference type="Proteomes" id="UP001501444">
    <property type="component" value="Unassembled WGS sequence"/>
</dbReference>
<dbReference type="PROSITE" id="PS51318">
    <property type="entry name" value="TAT"/>
    <property type="match status" value="1"/>
</dbReference>
<evidence type="ECO:0000256" key="2">
    <source>
        <dbReference type="ARBA" id="ARBA00022729"/>
    </source>
</evidence>
<dbReference type="RefSeq" id="WP_344610842.1">
    <property type="nucleotide sequence ID" value="NZ_BAAARV010000005.1"/>
</dbReference>
<comment type="similarity">
    <text evidence="1">Belongs to the leucine-binding protein family.</text>
</comment>
<protein>
    <submittedName>
        <fullName evidence="5">ABC transporter substrate-binding protein</fullName>
    </submittedName>
</protein>
<evidence type="ECO:0000259" key="4">
    <source>
        <dbReference type="Pfam" id="PF13458"/>
    </source>
</evidence>
<dbReference type="InterPro" id="IPR028081">
    <property type="entry name" value="Leu-bd"/>
</dbReference>
<dbReference type="Pfam" id="PF13458">
    <property type="entry name" value="Peripla_BP_6"/>
    <property type="match status" value="1"/>
</dbReference>
<feature type="chain" id="PRO_5047238115" evidence="3">
    <location>
        <begin position="29"/>
        <end position="402"/>
    </location>
</feature>